<reference evidence="1 2" key="1">
    <citation type="submission" date="2019-03" db="EMBL/GenBank/DDBJ databases">
        <title>Metabolic potential of uncultured bacteria and archaea associated with petroleum seepage in deep-sea sediments.</title>
        <authorList>
            <person name="Dong X."/>
            <person name="Hubert C."/>
        </authorList>
    </citation>
    <scope>NUCLEOTIDE SEQUENCE [LARGE SCALE GENOMIC DNA]</scope>
    <source>
        <strain evidence="1">E29_bin78</strain>
    </source>
</reference>
<dbReference type="EMBL" id="SOJK01000256">
    <property type="protein sequence ID" value="TET43636.1"/>
    <property type="molecule type" value="Genomic_DNA"/>
</dbReference>
<dbReference type="AlphaFoldDB" id="A0A523UM69"/>
<dbReference type="GO" id="GO:0005975">
    <property type="term" value="P:carbohydrate metabolic process"/>
    <property type="evidence" value="ECO:0007669"/>
    <property type="project" value="InterPro"/>
</dbReference>
<dbReference type="SUPFAM" id="SSF88713">
    <property type="entry name" value="Glycoside hydrolase/deacetylase"/>
    <property type="match status" value="1"/>
</dbReference>
<dbReference type="CDD" id="cd11374">
    <property type="entry name" value="CE4_u10"/>
    <property type="match status" value="1"/>
</dbReference>
<proteinExistence type="predicted"/>
<name>A0A523UM69_UNCAE</name>
<evidence type="ECO:0000313" key="2">
    <source>
        <dbReference type="Proteomes" id="UP000320679"/>
    </source>
</evidence>
<evidence type="ECO:0000313" key="1">
    <source>
        <dbReference type="EMBL" id="TET43636.1"/>
    </source>
</evidence>
<dbReference type="Pfam" id="PF10096">
    <property type="entry name" value="DUF2334"/>
    <property type="match status" value="1"/>
</dbReference>
<dbReference type="InterPro" id="IPR018763">
    <property type="entry name" value="DUF2334"/>
</dbReference>
<organism evidence="1 2">
    <name type="scientific">Aerophobetes bacterium</name>
    <dbReference type="NCBI Taxonomy" id="2030807"/>
    <lineage>
        <taxon>Bacteria</taxon>
        <taxon>Candidatus Aerophobota</taxon>
    </lineage>
</organism>
<gene>
    <name evidence="1" type="ORF">E3J59_06010</name>
</gene>
<dbReference type="Gene3D" id="3.20.20.370">
    <property type="entry name" value="Glycoside hydrolase/deacetylase"/>
    <property type="match status" value="1"/>
</dbReference>
<accession>A0A523UM69</accession>
<dbReference type="Proteomes" id="UP000320679">
    <property type="component" value="Unassembled WGS sequence"/>
</dbReference>
<sequence>MGKEGYFIVSIHDASPAFSSELKELVSELDSHGIVPRSVLVIPNYQERYNILKDHRFLSWIHFLQEGGDEIVHHGYTHLAEQGKHSSFNNYLYDRLFAKGCGEFQYLDYREAEDKIRLGKEIFHRAGIDCQGFVAPGWLMSQEAERVLVAEGYRYATFIKIFRDYGRGRDVESEVVRFISRPKLQDYLYRLYDFYLIKIKEKREKLIRVALHPSDVRFGKPFKCALRLIGQLKKYRTPVTYLDFTKTLV</sequence>
<protein>
    <submittedName>
        <fullName evidence="1">DUF2334 domain-containing protein</fullName>
    </submittedName>
</protein>
<comment type="caution">
    <text evidence="1">The sequence shown here is derived from an EMBL/GenBank/DDBJ whole genome shotgun (WGS) entry which is preliminary data.</text>
</comment>
<dbReference type="InterPro" id="IPR011330">
    <property type="entry name" value="Glyco_hydro/deAcase_b/a-brl"/>
</dbReference>